<dbReference type="EMBL" id="VLLP01000001">
    <property type="protein sequence ID" value="TWJ29251.1"/>
    <property type="molecule type" value="Genomic_DNA"/>
</dbReference>
<evidence type="ECO:0000313" key="2">
    <source>
        <dbReference type="EMBL" id="TWJ29251.1"/>
    </source>
</evidence>
<reference evidence="2 3" key="1">
    <citation type="submission" date="2019-07" db="EMBL/GenBank/DDBJ databases">
        <title>R&amp;d 2014.</title>
        <authorList>
            <person name="Klenk H.-P."/>
        </authorList>
    </citation>
    <scope>NUCLEOTIDE SEQUENCE [LARGE SCALE GENOMIC DNA]</scope>
    <source>
        <strain evidence="2 3">DSM 43912</strain>
    </source>
</reference>
<feature type="transmembrane region" description="Helical" evidence="1">
    <location>
        <begin position="89"/>
        <end position="109"/>
    </location>
</feature>
<evidence type="ECO:0000256" key="1">
    <source>
        <dbReference type="SAM" id="Phobius"/>
    </source>
</evidence>
<accession>A0A562WGY1</accession>
<protein>
    <submittedName>
        <fullName evidence="2">Uncharacterized protein</fullName>
    </submittedName>
</protein>
<proteinExistence type="predicted"/>
<dbReference type="Proteomes" id="UP000319728">
    <property type="component" value="Unassembled WGS sequence"/>
</dbReference>
<keyword evidence="3" id="KW-1185">Reference proteome</keyword>
<name>A0A562WGY1_9ACTN</name>
<keyword evidence="1" id="KW-0812">Transmembrane</keyword>
<evidence type="ECO:0000313" key="3">
    <source>
        <dbReference type="Proteomes" id="UP000319728"/>
    </source>
</evidence>
<dbReference type="PROSITE" id="PS51257">
    <property type="entry name" value="PROKAR_LIPOPROTEIN"/>
    <property type="match status" value="1"/>
</dbReference>
<sequence length="115" mass="12412">MPNLRRMRSRAAVVTATLLSVLLGLAVLLGCLFSLVTFVPSAPCPNDTIDSFRRAMTIRTLLSALMTVTALLSIAVARWGVSRHRRNPWPWLAASMLGLVIAAALVVPIDRLGSC</sequence>
<comment type="caution">
    <text evidence="2">The sequence shown here is derived from an EMBL/GenBank/DDBJ whole genome shotgun (WGS) entry which is preliminary data.</text>
</comment>
<dbReference type="AlphaFoldDB" id="A0A562WGY1"/>
<feature type="transmembrane region" description="Helical" evidence="1">
    <location>
        <begin position="57"/>
        <end position="77"/>
    </location>
</feature>
<keyword evidence="1" id="KW-0472">Membrane</keyword>
<gene>
    <name evidence="2" type="ORF">JD81_02759</name>
</gene>
<organism evidence="2 3">
    <name type="scientific">Micromonospora sagamiensis</name>
    <dbReference type="NCBI Taxonomy" id="47875"/>
    <lineage>
        <taxon>Bacteria</taxon>
        <taxon>Bacillati</taxon>
        <taxon>Actinomycetota</taxon>
        <taxon>Actinomycetes</taxon>
        <taxon>Micromonosporales</taxon>
        <taxon>Micromonosporaceae</taxon>
        <taxon>Micromonospora</taxon>
    </lineage>
</organism>
<keyword evidence="1" id="KW-1133">Transmembrane helix</keyword>